<dbReference type="SMART" id="SM00186">
    <property type="entry name" value="FBG"/>
    <property type="match status" value="1"/>
</dbReference>
<dbReference type="AlphaFoldDB" id="A0A914WBR2"/>
<evidence type="ECO:0000259" key="2">
    <source>
        <dbReference type="PROSITE" id="PS50041"/>
    </source>
</evidence>
<proteinExistence type="predicted"/>
<dbReference type="InterPro" id="IPR002181">
    <property type="entry name" value="Fibrinogen_a/b/g_C_dom"/>
</dbReference>
<dbReference type="Gene3D" id="3.10.100.10">
    <property type="entry name" value="Mannose-Binding Protein A, subunit A"/>
    <property type="match status" value="2"/>
</dbReference>
<dbReference type="SMART" id="SM00034">
    <property type="entry name" value="CLECT"/>
    <property type="match status" value="2"/>
</dbReference>
<dbReference type="SUPFAM" id="SSF56436">
    <property type="entry name" value="C-type lectin-like"/>
    <property type="match status" value="2"/>
</dbReference>
<dbReference type="NCBIfam" id="NF040941">
    <property type="entry name" value="GGGWT_bact"/>
    <property type="match status" value="1"/>
</dbReference>
<dbReference type="PANTHER" id="PTHR19143">
    <property type="entry name" value="FIBRINOGEN/TENASCIN/ANGIOPOEITIN"/>
    <property type="match status" value="1"/>
</dbReference>
<reference evidence="5" key="1">
    <citation type="submission" date="2022-11" db="UniProtKB">
        <authorList>
            <consortium name="WormBaseParasite"/>
        </authorList>
    </citation>
    <scope>IDENTIFICATION</scope>
</reference>
<feature type="domain" description="C-type lectin" evidence="2">
    <location>
        <begin position="176"/>
        <end position="301"/>
    </location>
</feature>
<evidence type="ECO:0000256" key="1">
    <source>
        <dbReference type="SAM" id="SignalP"/>
    </source>
</evidence>
<dbReference type="CDD" id="cd00037">
    <property type="entry name" value="CLECT"/>
    <property type="match status" value="2"/>
</dbReference>
<dbReference type="PANTHER" id="PTHR19143:SF327">
    <property type="entry name" value="FI21813P1-RELATED"/>
    <property type="match status" value="1"/>
</dbReference>
<evidence type="ECO:0000313" key="5">
    <source>
        <dbReference type="WBParaSite" id="PSAMB.scaffold3708size17165.g22266.t1"/>
    </source>
</evidence>
<dbReference type="Pfam" id="PF00059">
    <property type="entry name" value="Lectin_C"/>
    <property type="match status" value="2"/>
</dbReference>
<dbReference type="PROSITE" id="PS51406">
    <property type="entry name" value="FIBRINOGEN_C_2"/>
    <property type="match status" value="1"/>
</dbReference>
<protein>
    <submittedName>
        <fullName evidence="5">Uncharacterized protein</fullName>
    </submittedName>
</protein>
<dbReference type="WBParaSite" id="PSAMB.scaffold3708size17165.g22266.t1">
    <property type="protein sequence ID" value="PSAMB.scaffold3708size17165.g22266.t1"/>
    <property type="gene ID" value="PSAMB.scaffold3708size17165.g22266"/>
</dbReference>
<dbReference type="Proteomes" id="UP000887566">
    <property type="component" value="Unplaced"/>
</dbReference>
<dbReference type="SUPFAM" id="SSF56496">
    <property type="entry name" value="Fibrinogen C-terminal domain-like"/>
    <property type="match status" value="1"/>
</dbReference>
<keyword evidence="1" id="KW-0732">Signal</keyword>
<dbReference type="InterPro" id="IPR001304">
    <property type="entry name" value="C-type_lectin-like"/>
</dbReference>
<name>A0A914WBR2_9BILA</name>
<evidence type="ECO:0000259" key="3">
    <source>
        <dbReference type="PROSITE" id="PS51406"/>
    </source>
</evidence>
<dbReference type="Pfam" id="PF00147">
    <property type="entry name" value="Fibrinogen_C"/>
    <property type="match status" value="1"/>
</dbReference>
<dbReference type="InterPro" id="IPR036056">
    <property type="entry name" value="Fibrinogen-like_C"/>
</dbReference>
<dbReference type="InterPro" id="IPR014716">
    <property type="entry name" value="Fibrinogen_a/b/g_C_1"/>
</dbReference>
<dbReference type="InterPro" id="IPR016187">
    <property type="entry name" value="CTDL_fold"/>
</dbReference>
<keyword evidence="4" id="KW-1185">Reference proteome</keyword>
<dbReference type="InterPro" id="IPR050373">
    <property type="entry name" value="Fibrinogen_C-term_domain"/>
</dbReference>
<accession>A0A914WBR2</accession>
<feature type="domain" description="Fibrinogen C-terminal" evidence="3">
    <location>
        <begin position="301"/>
        <end position="532"/>
    </location>
</feature>
<organism evidence="4 5">
    <name type="scientific">Plectus sambesii</name>
    <dbReference type="NCBI Taxonomy" id="2011161"/>
    <lineage>
        <taxon>Eukaryota</taxon>
        <taxon>Metazoa</taxon>
        <taxon>Ecdysozoa</taxon>
        <taxon>Nematoda</taxon>
        <taxon>Chromadorea</taxon>
        <taxon>Plectida</taxon>
        <taxon>Plectina</taxon>
        <taxon>Plectoidea</taxon>
        <taxon>Plectidae</taxon>
        <taxon>Plectus</taxon>
    </lineage>
</organism>
<dbReference type="Gene3D" id="3.90.215.10">
    <property type="entry name" value="Gamma Fibrinogen, chain A, domain 1"/>
    <property type="match status" value="1"/>
</dbReference>
<dbReference type="PROSITE" id="PS50041">
    <property type="entry name" value="C_TYPE_LECTIN_2"/>
    <property type="match status" value="2"/>
</dbReference>
<dbReference type="GO" id="GO:0005615">
    <property type="term" value="C:extracellular space"/>
    <property type="evidence" value="ECO:0007669"/>
    <property type="project" value="TreeGrafter"/>
</dbReference>
<feature type="domain" description="C-type lectin" evidence="2">
    <location>
        <begin position="33"/>
        <end position="147"/>
    </location>
</feature>
<evidence type="ECO:0000313" key="4">
    <source>
        <dbReference type="Proteomes" id="UP000887566"/>
    </source>
</evidence>
<dbReference type="InterPro" id="IPR016186">
    <property type="entry name" value="C-type_lectin-like/link_sf"/>
</dbReference>
<feature type="signal peptide" evidence="1">
    <location>
        <begin position="1"/>
        <end position="21"/>
    </location>
</feature>
<sequence length="533" mass="59495">MFSAKYICLFVLLWFCPASKTDDVSTPHFCQEQTGKCFTVILEQKLNWNDAEKYCETTLPNGRLAAIHNAFDGSIMSTWLPFLSTDPWFGGFQIGTLPFQFADSSPMDYTNWLPGQPTLSCAQLCHSTGTSGSVQCQQGKWLTADCENTSAQFICEYGNYSITAPPAVAQRSCNQDNGKCFALVIGSLTWTEAERYCGSQVQNGTTASLASITGAGDVNIIATLLQHPSVNSNLWIGAYAFAGVPFRWTDTSIFSFTNWAPGQPPNRPDGCVQVCQKTDSTCVQGQWTVIPCEATQSFVCENWSYIAKDCYELHQRDSYLPSGVYTLNPPGITPFSAYCDMETDGGGWTVIQRRIDGNISFYDKLWNDYKVGFNNGLDNSLWLGNDIIHVLSTKDSNVELRIDLWGDRNPNSQKPNGYWFERHTNFFIDGEADQYTAHMSSSYVGNATTDGRGLYNANNVKFSTIDTPNGSPTRCFSPEQLGGWWLNNDCGYQALNGIYDPSTYGVEHGFYWFYNPSYINPKQSRMMLRSVVQ</sequence>
<feature type="chain" id="PRO_5037932004" evidence="1">
    <location>
        <begin position="22"/>
        <end position="533"/>
    </location>
</feature>